<evidence type="ECO:0000313" key="2">
    <source>
        <dbReference type="EMBL" id="RIY38973.1"/>
    </source>
</evidence>
<organism evidence="2 3">
    <name type="scientific">Neopusillimonas maritima</name>
    <dbReference type="NCBI Taxonomy" id="2026239"/>
    <lineage>
        <taxon>Bacteria</taxon>
        <taxon>Pseudomonadati</taxon>
        <taxon>Pseudomonadota</taxon>
        <taxon>Betaproteobacteria</taxon>
        <taxon>Burkholderiales</taxon>
        <taxon>Alcaligenaceae</taxon>
        <taxon>Neopusillimonas</taxon>
    </lineage>
</organism>
<reference evidence="2 3" key="1">
    <citation type="submission" date="2017-08" db="EMBL/GenBank/DDBJ databases">
        <title>Pusillimonas indicus sp. nov., a member of the family Alcaligenaceae isolated from surface seawater.</title>
        <authorList>
            <person name="Li J."/>
        </authorList>
    </citation>
    <scope>NUCLEOTIDE SEQUENCE [LARGE SCALE GENOMIC DNA]</scope>
    <source>
        <strain evidence="2 3">L52-1-41</strain>
    </source>
</reference>
<feature type="signal peptide" evidence="1">
    <location>
        <begin position="1"/>
        <end position="27"/>
    </location>
</feature>
<dbReference type="OrthoDB" id="286202at2"/>
<dbReference type="Gene3D" id="3.40.190.10">
    <property type="entry name" value="Periplasmic binding protein-like II"/>
    <property type="match status" value="2"/>
</dbReference>
<dbReference type="SUPFAM" id="SSF53850">
    <property type="entry name" value="Periplasmic binding protein-like II"/>
    <property type="match status" value="1"/>
</dbReference>
<sequence length="331" mass="36408">MKTKVKALLAATATATLAATVHAPAVAADVPELRVGWTIPAEESKYLMMKRPELFPDLGKKYTIKWTQFQGTSPMVQAMRADVLDCATMAPMSMAQGYIESGLKPYIVAQHAAEEPGSFSVYWAVKEDSPIKSAQDLKGKVIGTNAYGSGVYYHMLLWLKKNGLDPEKDVKIVETGFPPSADAIRSGRVDAGPMVPPFTVLNEEKGGLRPLFKLLDVQNPNVQIFEGCSQAYTDANPEVVKAYVKDLQNAMAKLKENPALAAEVTSEITRAPAAVFSKYLLTPKDFHREPNMQPNIDAIQETFDLYHEAGFLKESLDIKEFVRDDIIAPVK</sequence>
<comment type="caution">
    <text evidence="2">The sequence shown here is derived from an EMBL/GenBank/DDBJ whole genome shotgun (WGS) entry which is preliminary data.</text>
</comment>
<keyword evidence="1" id="KW-0732">Signal</keyword>
<protein>
    <submittedName>
        <fullName evidence="2">Nitrate ABC transporter substrate-binding protein</fullName>
    </submittedName>
</protein>
<gene>
    <name evidence="2" type="ORF">CJP73_15795</name>
</gene>
<accession>A0A3A1YL20</accession>
<evidence type="ECO:0000313" key="3">
    <source>
        <dbReference type="Proteomes" id="UP000266206"/>
    </source>
</evidence>
<name>A0A3A1YL20_9BURK</name>
<feature type="chain" id="PRO_5017199702" evidence="1">
    <location>
        <begin position="28"/>
        <end position="331"/>
    </location>
</feature>
<proteinExistence type="predicted"/>
<dbReference type="EMBL" id="NQYH01000024">
    <property type="protein sequence ID" value="RIY38973.1"/>
    <property type="molecule type" value="Genomic_DNA"/>
</dbReference>
<dbReference type="PANTHER" id="PTHR30024:SF48">
    <property type="entry name" value="ABC TRANSPORTER SUBSTRATE-BINDING PROTEIN"/>
    <property type="match status" value="1"/>
</dbReference>
<dbReference type="Proteomes" id="UP000266206">
    <property type="component" value="Unassembled WGS sequence"/>
</dbReference>
<dbReference type="Pfam" id="PF13379">
    <property type="entry name" value="NMT1_2"/>
    <property type="match status" value="1"/>
</dbReference>
<dbReference type="AlphaFoldDB" id="A0A3A1YL20"/>
<evidence type="ECO:0000256" key="1">
    <source>
        <dbReference type="SAM" id="SignalP"/>
    </source>
</evidence>
<dbReference type="PANTHER" id="PTHR30024">
    <property type="entry name" value="ALIPHATIC SULFONATES-BINDING PROTEIN-RELATED"/>
    <property type="match status" value="1"/>
</dbReference>
<dbReference type="RefSeq" id="WP_114420985.1">
    <property type="nucleotide sequence ID" value="NZ_NQYH01000024.1"/>
</dbReference>